<dbReference type="AlphaFoldDB" id="A0A816JJE2"/>
<gene>
    <name evidence="1" type="ORF">DARMORV10_C09P65080.1</name>
</gene>
<organism evidence="1">
    <name type="scientific">Brassica napus</name>
    <name type="common">Rape</name>
    <dbReference type="NCBI Taxonomy" id="3708"/>
    <lineage>
        <taxon>Eukaryota</taxon>
        <taxon>Viridiplantae</taxon>
        <taxon>Streptophyta</taxon>
        <taxon>Embryophyta</taxon>
        <taxon>Tracheophyta</taxon>
        <taxon>Spermatophyta</taxon>
        <taxon>Magnoliopsida</taxon>
        <taxon>eudicotyledons</taxon>
        <taxon>Gunneridae</taxon>
        <taxon>Pentapetalae</taxon>
        <taxon>rosids</taxon>
        <taxon>malvids</taxon>
        <taxon>Brassicales</taxon>
        <taxon>Brassicaceae</taxon>
        <taxon>Brassiceae</taxon>
        <taxon>Brassica</taxon>
    </lineage>
</organism>
<protein>
    <submittedName>
        <fullName evidence="1">(rape) hypothetical protein</fullName>
    </submittedName>
</protein>
<proteinExistence type="predicted"/>
<reference evidence="1" key="1">
    <citation type="submission" date="2021-01" db="EMBL/GenBank/DDBJ databases">
        <authorList>
            <consortium name="Genoscope - CEA"/>
            <person name="William W."/>
        </authorList>
    </citation>
    <scope>NUCLEOTIDE SEQUENCE</scope>
</reference>
<accession>A0A816JJE2</accession>
<sequence length="45" mass="5590">MLSGRNFKPRMQLLKTSYRMKQSRFRFHRKYKLNPNDNHLDSDFS</sequence>
<dbReference type="Proteomes" id="UP001295469">
    <property type="component" value="Chromosome C09"/>
</dbReference>
<evidence type="ECO:0000313" key="1">
    <source>
        <dbReference type="EMBL" id="CAF1786782.1"/>
    </source>
</evidence>
<name>A0A816JJE2_BRANA</name>
<dbReference type="EMBL" id="HG994373">
    <property type="protein sequence ID" value="CAF1786782.1"/>
    <property type="molecule type" value="Genomic_DNA"/>
</dbReference>